<dbReference type="EMBL" id="CP011304">
    <property type="protein sequence ID" value="AKE66183.1"/>
    <property type="molecule type" value="Genomic_DNA"/>
</dbReference>
<dbReference type="RefSeq" id="WP_046663202.1">
    <property type="nucleotide sequence ID" value="NZ_CP011304.1"/>
</dbReference>
<evidence type="ECO:0000313" key="9">
    <source>
        <dbReference type="EMBL" id="AKE66183.1"/>
    </source>
</evidence>
<dbReference type="Pfam" id="PF26002">
    <property type="entry name" value="Beta-barrel_AprE"/>
    <property type="match status" value="1"/>
</dbReference>
<sequence>MNNLPESNQVGQETDKEREITISPAKAEQICGGAVAPLSTVAAPIPGHSATTWSTPVQTLLDQPPATLPTRLLMAGMGFCVIFGTWAWFGQIEEVGKATGKLIPQGETYKIQPLELGQISRVEVKEGDKVKKGQIIAEIDTTIAQKEVERLQQSLNANYIEQTQKRGLWERLNLQEDTQKAIAEAEEKAQLSAIALAESKLDTIRQLLREQKTQASAYRSRRQQLNPLSGEASRRSAQLEEEKKAHQERVARLKPLAADGAISLEMLFQAEQNLRETEQKITISQLQEINNAEEQIFQASQSLLDLESRITQNQGELAKTYQEVAQLQAELRRKRAEAQAVQLETNKQKASLELEIAQIDARIRENKTLLAKAQEQLRQKYLTAPVDGVILTLNLKKSGEVVQAGQTLAEVAPEGVPLVLLAELPNREAGFIKSGLTAQVKIDAFPYQDYGVIGGKVGKISTATRTDQDLGEIYQVEILLDRDSPRPGQGALAFKPGQTGTAEIIIRRRRIIDVLLEPLKKLQQDGLTL</sequence>
<evidence type="ECO:0000256" key="2">
    <source>
        <dbReference type="ARBA" id="ARBA00009477"/>
    </source>
</evidence>
<dbReference type="Gene3D" id="2.40.50.100">
    <property type="match status" value="1"/>
</dbReference>
<evidence type="ECO:0000259" key="7">
    <source>
        <dbReference type="Pfam" id="PF25917"/>
    </source>
</evidence>
<reference evidence="9 10" key="1">
    <citation type="journal article" date="2015" name="Genome Announc.">
        <title>Complete Genome Sequence of Microcystis aeruginosa NIES-2549, a Bloom-Forming Cyanobacterium from Lake Kasumigaura, Japan.</title>
        <authorList>
            <person name="Yamaguchi H."/>
            <person name="Suzuki S."/>
            <person name="Tanabe Y."/>
            <person name="Osana Y."/>
            <person name="Shimura Y."/>
            <person name="Ishida K."/>
            <person name="Kawachi M."/>
        </authorList>
    </citation>
    <scope>NUCLEOTIDE SEQUENCE [LARGE SCALE GENOMIC DNA]</scope>
    <source>
        <strain evidence="9 10">NIES-2549</strain>
    </source>
</reference>
<name>A0A0F6RNH8_MICAE</name>
<evidence type="ECO:0000256" key="4">
    <source>
        <dbReference type="ARBA" id="ARBA00022989"/>
    </source>
</evidence>
<evidence type="ECO:0000256" key="5">
    <source>
        <dbReference type="ARBA" id="ARBA00023136"/>
    </source>
</evidence>
<keyword evidence="5" id="KW-0472">Membrane</keyword>
<organism evidence="9 10">
    <name type="scientific">Microcystis aeruginosa NIES-2549</name>
    <dbReference type="NCBI Taxonomy" id="1641812"/>
    <lineage>
        <taxon>Bacteria</taxon>
        <taxon>Bacillati</taxon>
        <taxon>Cyanobacteriota</taxon>
        <taxon>Cyanophyceae</taxon>
        <taxon>Oscillatoriophycideae</taxon>
        <taxon>Chroococcales</taxon>
        <taxon>Microcystaceae</taxon>
        <taxon>Microcystis</taxon>
    </lineage>
</organism>
<evidence type="ECO:0000256" key="1">
    <source>
        <dbReference type="ARBA" id="ARBA00004167"/>
    </source>
</evidence>
<dbReference type="InterPro" id="IPR050739">
    <property type="entry name" value="MFP"/>
</dbReference>
<comment type="subcellular location">
    <subcellularLocation>
        <location evidence="1">Membrane</location>
        <topology evidence="1">Single-pass membrane protein</topology>
    </subcellularLocation>
</comment>
<feature type="compositionally biased region" description="Polar residues" evidence="6">
    <location>
        <begin position="215"/>
        <end position="227"/>
    </location>
</feature>
<feature type="domain" description="AprE-like beta-barrel" evidence="8">
    <location>
        <begin position="418"/>
        <end position="505"/>
    </location>
</feature>
<evidence type="ECO:0000259" key="8">
    <source>
        <dbReference type="Pfam" id="PF26002"/>
    </source>
</evidence>
<dbReference type="PANTHER" id="PTHR30386">
    <property type="entry name" value="MEMBRANE FUSION SUBUNIT OF EMRAB-TOLC MULTIDRUG EFFLUX PUMP"/>
    <property type="match status" value="1"/>
</dbReference>
<evidence type="ECO:0000256" key="3">
    <source>
        <dbReference type="ARBA" id="ARBA00022692"/>
    </source>
</evidence>
<evidence type="ECO:0000256" key="6">
    <source>
        <dbReference type="SAM" id="MobiDB-lite"/>
    </source>
</evidence>
<feature type="domain" description="Multidrug resistance protein MdtA-like barrel-sandwich hybrid" evidence="7">
    <location>
        <begin position="116"/>
        <end position="409"/>
    </location>
</feature>
<keyword evidence="3" id="KW-0812">Transmembrane</keyword>
<accession>A0A0F6RNH8</accession>
<proteinExistence type="inferred from homology"/>
<feature type="region of interest" description="Disordered" evidence="6">
    <location>
        <begin position="215"/>
        <end position="247"/>
    </location>
</feature>
<dbReference type="AlphaFoldDB" id="A0A0F6RNH8"/>
<dbReference type="SUPFAM" id="SSF111369">
    <property type="entry name" value="HlyD-like secretion proteins"/>
    <property type="match status" value="1"/>
</dbReference>
<dbReference type="Gene3D" id="2.40.30.170">
    <property type="match status" value="1"/>
</dbReference>
<dbReference type="Pfam" id="PF25917">
    <property type="entry name" value="BSH_RND"/>
    <property type="match status" value="1"/>
</dbReference>
<dbReference type="InterPro" id="IPR058982">
    <property type="entry name" value="Beta-barrel_AprE"/>
</dbReference>
<evidence type="ECO:0000313" key="10">
    <source>
        <dbReference type="Proteomes" id="UP000034103"/>
    </source>
</evidence>
<dbReference type="InterPro" id="IPR058625">
    <property type="entry name" value="MdtA-like_BSH"/>
</dbReference>
<dbReference type="GO" id="GO:0016020">
    <property type="term" value="C:membrane"/>
    <property type="evidence" value="ECO:0007669"/>
    <property type="project" value="UniProtKB-SubCell"/>
</dbReference>
<dbReference type="PATRIC" id="fig|1641812.3.peg.3990"/>
<dbReference type="PANTHER" id="PTHR30386:SF26">
    <property type="entry name" value="TRANSPORT PROTEIN COMB"/>
    <property type="match status" value="1"/>
</dbReference>
<dbReference type="Proteomes" id="UP000034103">
    <property type="component" value="Chromosome"/>
</dbReference>
<protein>
    <submittedName>
        <fullName evidence="9">Uncharacterized protein</fullName>
    </submittedName>
</protein>
<dbReference type="PRINTS" id="PR01490">
    <property type="entry name" value="RTXTOXIND"/>
</dbReference>
<feature type="compositionally biased region" description="Basic and acidic residues" evidence="6">
    <location>
        <begin position="232"/>
        <end position="247"/>
    </location>
</feature>
<keyword evidence="4" id="KW-1133">Transmembrane helix</keyword>
<dbReference type="HOGENOM" id="CLU_023976_0_1_3"/>
<gene>
    <name evidence="9" type="ORF">MYAER_3853</name>
</gene>
<comment type="similarity">
    <text evidence="2">Belongs to the membrane fusion protein (MFP) (TC 8.A.1) family.</text>
</comment>